<evidence type="ECO:0000313" key="2">
    <source>
        <dbReference type="EMBL" id="CAG8785338.1"/>
    </source>
</evidence>
<protein>
    <submittedName>
        <fullName evidence="2">5951_t:CDS:1</fullName>
    </submittedName>
</protein>
<organism evidence="2 3">
    <name type="scientific">Acaulospora morrowiae</name>
    <dbReference type="NCBI Taxonomy" id="94023"/>
    <lineage>
        <taxon>Eukaryota</taxon>
        <taxon>Fungi</taxon>
        <taxon>Fungi incertae sedis</taxon>
        <taxon>Mucoromycota</taxon>
        <taxon>Glomeromycotina</taxon>
        <taxon>Glomeromycetes</taxon>
        <taxon>Diversisporales</taxon>
        <taxon>Acaulosporaceae</taxon>
        <taxon>Acaulospora</taxon>
    </lineage>
</organism>
<sequence>GTVGMTVQKEAFTSEEEITEDGIPSPAIYLTALEEVPTAEKEEEPATKKPEINVDDLTKEERTKVAKLFETKEGLFAEGMNELTQTS</sequence>
<feature type="non-terminal residue" evidence="2">
    <location>
        <position position="1"/>
    </location>
</feature>
<keyword evidence="3" id="KW-1185">Reference proteome</keyword>
<name>A0A9N9JM62_9GLOM</name>
<proteinExistence type="predicted"/>
<feature type="non-terminal residue" evidence="2">
    <location>
        <position position="87"/>
    </location>
</feature>
<accession>A0A9N9JM62</accession>
<reference evidence="2" key="1">
    <citation type="submission" date="2021-06" db="EMBL/GenBank/DDBJ databases">
        <authorList>
            <person name="Kallberg Y."/>
            <person name="Tangrot J."/>
            <person name="Rosling A."/>
        </authorList>
    </citation>
    <scope>NUCLEOTIDE SEQUENCE</scope>
    <source>
        <strain evidence="2">CL551</strain>
    </source>
</reference>
<dbReference type="EMBL" id="CAJVPV010056155">
    <property type="protein sequence ID" value="CAG8785338.1"/>
    <property type="molecule type" value="Genomic_DNA"/>
</dbReference>
<dbReference type="Proteomes" id="UP000789342">
    <property type="component" value="Unassembled WGS sequence"/>
</dbReference>
<evidence type="ECO:0000313" key="3">
    <source>
        <dbReference type="Proteomes" id="UP000789342"/>
    </source>
</evidence>
<gene>
    <name evidence="2" type="ORF">AMORRO_LOCUS17668</name>
</gene>
<feature type="region of interest" description="Disordered" evidence="1">
    <location>
        <begin position="1"/>
        <end position="26"/>
    </location>
</feature>
<comment type="caution">
    <text evidence="2">The sequence shown here is derived from an EMBL/GenBank/DDBJ whole genome shotgun (WGS) entry which is preliminary data.</text>
</comment>
<evidence type="ECO:0000256" key="1">
    <source>
        <dbReference type="SAM" id="MobiDB-lite"/>
    </source>
</evidence>
<dbReference type="AlphaFoldDB" id="A0A9N9JM62"/>